<dbReference type="SUPFAM" id="SSF54768">
    <property type="entry name" value="dsRNA-binding domain-like"/>
    <property type="match status" value="1"/>
</dbReference>
<dbReference type="AlphaFoldDB" id="A0A2A5C910"/>
<dbReference type="GO" id="GO:0006364">
    <property type="term" value="P:rRNA processing"/>
    <property type="evidence" value="ECO:0007669"/>
    <property type="project" value="UniProtKB-UniRule"/>
</dbReference>
<dbReference type="SMART" id="SM00358">
    <property type="entry name" value="DSRM"/>
    <property type="match status" value="1"/>
</dbReference>
<evidence type="ECO:0000256" key="11">
    <source>
        <dbReference type="ARBA" id="ARBA00022759"/>
    </source>
</evidence>
<evidence type="ECO:0000256" key="2">
    <source>
        <dbReference type="ARBA" id="ARBA00004496"/>
    </source>
</evidence>
<dbReference type="CDD" id="cd00593">
    <property type="entry name" value="RIBOc"/>
    <property type="match status" value="1"/>
</dbReference>
<dbReference type="GO" id="GO:0004525">
    <property type="term" value="F:ribonuclease III activity"/>
    <property type="evidence" value="ECO:0007669"/>
    <property type="project" value="UniProtKB-UniRule"/>
</dbReference>
<evidence type="ECO:0000256" key="3">
    <source>
        <dbReference type="ARBA" id="ARBA00010183"/>
    </source>
</evidence>
<evidence type="ECO:0000256" key="9">
    <source>
        <dbReference type="ARBA" id="ARBA00022722"/>
    </source>
</evidence>
<feature type="binding site" evidence="15">
    <location>
        <position position="112"/>
    </location>
    <ligand>
        <name>Mg(2+)</name>
        <dbReference type="ChEBI" id="CHEBI:18420"/>
    </ligand>
</feature>
<evidence type="ECO:0000256" key="1">
    <source>
        <dbReference type="ARBA" id="ARBA00000109"/>
    </source>
</evidence>
<dbReference type="FunFam" id="3.30.160.20:FF:000003">
    <property type="entry name" value="Ribonuclease 3"/>
    <property type="match status" value="1"/>
</dbReference>
<evidence type="ECO:0000256" key="7">
    <source>
        <dbReference type="ARBA" id="ARBA00022664"/>
    </source>
</evidence>
<name>A0A2A5C910_9GAMM</name>
<dbReference type="EMBL" id="NVWI01000011">
    <property type="protein sequence ID" value="PCJ39930.1"/>
    <property type="molecule type" value="Genomic_DNA"/>
</dbReference>
<keyword evidence="5 15" id="KW-0963">Cytoplasm</keyword>
<comment type="subunit">
    <text evidence="4 15">Homodimer.</text>
</comment>
<comment type="similarity">
    <text evidence="3">Belongs to the ribonuclease III family.</text>
</comment>
<keyword evidence="7 15" id="KW-0507">mRNA processing</keyword>
<dbReference type="GO" id="GO:0005737">
    <property type="term" value="C:cytoplasm"/>
    <property type="evidence" value="ECO:0007669"/>
    <property type="project" value="UniProtKB-SubCell"/>
</dbReference>
<dbReference type="FunFam" id="1.10.1520.10:FF:000001">
    <property type="entry name" value="Ribonuclease 3"/>
    <property type="match status" value="1"/>
</dbReference>
<evidence type="ECO:0000313" key="18">
    <source>
        <dbReference type="EMBL" id="PCJ39930.1"/>
    </source>
</evidence>
<feature type="active site" evidence="15">
    <location>
        <position position="40"/>
    </location>
</feature>
<keyword evidence="6 15" id="KW-0698">rRNA processing</keyword>
<comment type="cofactor">
    <cofactor evidence="15">
        <name>Mg(2+)</name>
        <dbReference type="ChEBI" id="CHEBI:18420"/>
    </cofactor>
</comment>
<evidence type="ECO:0000259" key="16">
    <source>
        <dbReference type="PROSITE" id="PS50137"/>
    </source>
</evidence>
<dbReference type="Gene3D" id="1.10.1520.10">
    <property type="entry name" value="Ribonuclease III domain"/>
    <property type="match status" value="1"/>
</dbReference>
<dbReference type="PANTHER" id="PTHR11207:SF0">
    <property type="entry name" value="RIBONUCLEASE 3"/>
    <property type="match status" value="1"/>
</dbReference>
<dbReference type="InterPro" id="IPR014720">
    <property type="entry name" value="dsRBD_dom"/>
</dbReference>
<feature type="binding site" evidence="15">
    <location>
        <position position="36"/>
    </location>
    <ligand>
        <name>Mg(2+)</name>
        <dbReference type="ChEBI" id="CHEBI:18420"/>
    </ligand>
</feature>
<keyword evidence="8 15" id="KW-0819">tRNA processing</keyword>
<dbReference type="PANTHER" id="PTHR11207">
    <property type="entry name" value="RIBONUCLEASE III"/>
    <property type="match status" value="1"/>
</dbReference>
<feature type="active site" evidence="15">
    <location>
        <position position="112"/>
    </location>
</feature>
<feature type="domain" description="DRBM" evidence="16">
    <location>
        <begin position="152"/>
        <end position="222"/>
    </location>
</feature>
<keyword evidence="11 15" id="KW-0255">Endonuclease</keyword>
<dbReference type="SUPFAM" id="SSF69065">
    <property type="entry name" value="RNase III domain-like"/>
    <property type="match status" value="1"/>
</dbReference>
<evidence type="ECO:0000256" key="5">
    <source>
        <dbReference type="ARBA" id="ARBA00022490"/>
    </source>
</evidence>
<dbReference type="NCBIfam" id="TIGR02191">
    <property type="entry name" value="RNaseIII"/>
    <property type="match status" value="1"/>
</dbReference>
<evidence type="ECO:0000313" key="19">
    <source>
        <dbReference type="Proteomes" id="UP000228987"/>
    </source>
</evidence>
<comment type="function">
    <text evidence="15">Digests double-stranded RNA. Involved in the processing of primary rRNA transcript to yield the immediate precursors to the large and small rRNAs (23S and 16S). Processes some mRNAs, and tRNAs when they are encoded in the rRNA operon. Processes pre-crRNA and tracrRNA of type II CRISPR loci if present in the organism.</text>
</comment>
<proteinExistence type="inferred from homology"/>
<dbReference type="GO" id="GO:0042802">
    <property type="term" value="F:identical protein binding"/>
    <property type="evidence" value="ECO:0007669"/>
    <property type="project" value="UniProtKB-ARBA"/>
</dbReference>
<evidence type="ECO:0000256" key="6">
    <source>
        <dbReference type="ARBA" id="ARBA00022552"/>
    </source>
</evidence>
<evidence type="ECO:0000256" key="12">
    <source>
        <dbReference type="ARBA" id="ARBA00022801"/>
    </source>
</evidence>
<keyword evidence="12 15" id="KW-0378">Hydrolase</keyword>
<feature type="binding site" evidence="15">
    <location>
        <position position="109"/>
    </location>
    <ligand>
        <name>Mg(2+)</name>
        <dbReference type="ChEBI" id="CHEBI:18420"/>
    </ligand>
</feature>
<comment type="subcellular location">
    <subcellularLocation>
        <location evidence="2 15">Cytoplasm</location>
    </subcellularLocation>
</comment>
<reference evidence="19" key="1">
    <citation type="submission" date="2017-08" db="EMBL/GenBank/DDBJ databases">
        <title>A dynamic microbial community with high functional redundancy inhabits the cold, oxic subseafloor aquifer.</title>
        <authorList>
            <person name="Tully B.J."/>
            <person name="Wheat C.G."/>
            <person name="Glazer B.T."/>
            <person name="Huber J.A."/>
        </authorList>
    </citation>
    <scope>NUCLEOTIDE SEQUENCE [LARGE SCALE GENOMIC DNA]</scope>
</reference>
<dbReference type="PROSITE" id="PS50142">
    <property type="entry name" value="RNASE_3_2"/>
    <property type="match status" value="1"/>
</dbReference>
<dbReference type="Gene3D" id="3.30.160.20">
    <property type="match status" value="1"/>
</dbReference>
<dbReference type="Pfam" id="PF14622">
    <property type="entry name" value="Ribonucleas_3_3"/>
    <property type="match status" value="1"/>
</dbReference>
<dbReference type="CDD" id="cd10845">
    <property type="entry name" value="DSRM_RNAse_III_family"/>
    <property type="match status" value="1"/>
</dbReference>
<keyword evidence="13 15" id="KW-0460">Magnesium</keyword>
<keyword evidence="10 15" id="KW-0479">Metal-binding</keyword>
<dbReference type="Pfam" id="PF00035">
    <property type="entry name" value="dsrm"/>
    <property type="match status" value="1"/>
</dbReference>
<dbReference type="HAMAP" id="MF_00104">
    <property type="entry name" value="RNase_III"/>
    <property type="match status" value="1"/>
</dbReference>
<sequence>MTSTPGKISHPFEDKALLKLALSHRSKGKTNNERLEFLGDSILGFLIAEVLYQRFPQASEGELSRLRAALVKKQTLADIARELSLGQLLILGSGELKSGGAKRDSILADALEAVVSAIYLDAGIMACRKEVLAWFSSRLRRLQTDEAMLGKDAKTRLQEYLQSKQLALPEYVVSELKGKDHEQQFTVSCKVSLLDKTIQGHGTSRREAEQQVAAAILEKLGL</sequence>
<gene>
    <name evidence="15" type="primary">rnc</name>
    <name evidence="18" type="ORF">COA71_12180</name>
</gene>
<dbReference type="GO" id="GO:0008033">
    <property type="term" value="P:tRNA processing"/>
    <property type="evidence" value="ECO:0007669"/>
    <property type="project" value="UniProtKB-KW"/>
</dbReference>
<protein>
    <recommendedName>
        <fullName evidence="15">Ribonuclease 3</fullName>
        <ecNumber evidence="15">3.1.26.3</ecNumber>
    </recommendedName>
    <alternativeName>
        <fullName evidence="15">Ribonuclease III</fullName>
        <shortName evidence="15">RNase III</shortName>
    </alternativeName>
</protein>
<dbReference type="GO" id="GO:0010468">
    <property type="term" value="P:regulation of gene expression"/>
    <property type="evidence" value="ECO:0007669"/>
    <property type="project" value="TreeGrafter"/>
</dbReference>
<dbReference type="PROSITE" id="PS50137">
    <property type="entry name" value="DS_RBD"/>
    <property type="match status" value="1"/>
</dbReference>
<organism evidence="18 19">
    <name type="scientific">SAR86 cluster bacterium</name>
    <dbReference type="NCBI Taxonomy" id="2030880"/>
    <lineage>
        <taxon>Bacteria</taxon>
        <taxon>Pseudomonadati</taxon>
        <taxon>Pseudomonadota</taxon>
        <taxon>Gammaproteobacteria</taxon>
        <taxon>SAR86 cluster</taxon>
    </lineage>
</organism>
<accession>A0A2A5C910</accession>
<dbReference type="InterPro" id="IPR036389">
    <property type="entry name" value="RNase_III_sf"/>
</dbReference>
<dbReference type="GO" id="GO:0003725">
    <property type="term" value="F:double-stranded RNA binding"/>
    <property type="evidence" value="ECO:0007669"/>
    <property type="project" value="TreeGrafter"/>
</dbReference>
<dbReference type="PROSITE" id="PS00517">
    <property type="entry name" value="RNASE_3_1"/>
    <property type="match status" value="1"/>
</dbReference>
<evidence type="ECO:0000259" key="17">
    <source>
        <dbReference type="PROSITE" id="PS50142"/>
    </source>
</evidence>
<dbReference type="GO" id="GO:0046872">
    <property type="term" value="F:metal ion binding"/>
    <property type="evidence" value="ECO:0007669"/>
    <property type="project" value="UniProtKB-KW"/>
</dbReference>
<evidence type="ECO:0000256" key="10">
    <source>
        <dbReference type="ARBA" id="ARBA00022723"/>
    </source>
</evidence>
<evidence type="ECO:0000256" key="15">
    <source>
        <dbReference type="HAMAP-Rule" id="MF_00104"/>
    </source>
</evidence>
<dbReference type="EC" id="3.1.26.3" evidence="15"/>
<dbReference type="GO" id="GO:0006397">
    <property type="term" value="P:mRNA processing"/>
    <property type="evidence" value="ECO:0007669"/>
    <property type="project" value="UniProtKB-UniRule"/>
</dbReference>
<keyword evidence="9 15" id="KW-0540">Nuclease</keyword>
<dbReference type="Proteomes" id="UP000228987">
    <property type="component" value="Unassembled WGS sequence"/>
</dbReference>
<evidence type="ECO:0000256" key="13">
    <source>
        <dbReference type="ARBA" id="ARBA00022842"/>
    </source>
</evidence>
<dbReference type="InterPro" id="IPR000999">
    <property type="entry name" value="RNase_III_dom"/>
</dbReference>
<keyword evidence="14 15" id="KW-0694">RNA-binding</keyword>
<evidence type="ECO:0000256" key="14">
    <source>
        <dbReference type="ARBA" id="ARBA00022884"/>
    </source>
</evidence>
<evidence type="ECO:0000256" key="4">
    <source>
        <dbReference type="ARBA" id="ARBA00011738"/>
    </source>
</evidence>
<comment type="catalytic activity">
    <reaction evidence="1 15">
        <text>Endonucleolytic cleavage to 5'-phosphomonoester.</text>
        <dbReference type="EC" id="3.1.26.3"/>
    </reaction>
</comment>
<dbReference type="InterPro" id="IPR011907">
    <property type="entry name" value="RNase_III"/>
</dbReference>
<evidence type="ECO:0000256" key="8">
    <source>
        <dbReference type="ARBA" id="ARBA00022694"/>
    </source>
</evidence>
<dbReference type="SMART" id="SM00535">
    <property type="entry name" value="RIBOc"/>
    <property type="match status" value="1"/>
</dbReference>
<dbReference type="GO" id="GO:0019843">
    <property type="term" value="F:rRNA binding"/>
    <property type="evidence" value="ECO:0007669"/>
    <property type="project" value="UniProtKB-KW"/>
</dbReference>
<keyword evidence="15" id="KW-0699">rRNA-binding</keyword>
<feature type="domain" description="RNase III" evidence="17">
    <location>
        <begin position="1"/>
        <end position="123"/>
    </location>
</feature>
<comment type="caution">
    <text evidence="18">The sequence shown here is derived from an EMBL/GenBank/DDBJ whole genome shotgun (WGS) entry which is preliminary data.</text>
</comment>